<protein>
    <submittedName>
        <fullName evidence="1">Uncharacterized protein</fullName>
    </submittedName>
</protein>
<proteinExistence type="predicted"/>
<sequence>MKLAYPIIRTYDNLALKNDKTVMAFYRVPNTPITITDKGKKAKHKVTVAQIIKKLSKSKVFEISLIPKDYLLEEKMNDFSGAFSPDSDALGKEMLDYSVDKL</sequence>
<evidence type="ECO:0000313" key="2">
    <source>
        <dbReference type="Proteomes" id="UP000016617"/>
    </source>
</evidence>
<gene>
    <name evidence="1" type="ORF">HMPREF1557_00060</name>
</gene>
<evidence type="ECO:0000313" key="1">
    <source>
        <dbReference type="EMBL" id="ERJ79060.1"/>
    </source>
</evidence>
<dbReference type="AlphaFoldDB" id="U2JGZ0"/>
<dbReference type="Proteomes" id="UP000016617">
    <property type="component" value="Unassembled WGS sequence"/>
</dbReference>
<dbReference type="EMBL" id="AWVA01000005">
    <property type="protein sequence ID" value="ERJ79060.1"/>
    <property type="molecule type" value="Genomic_DNA"/>
</dbReference>
<dbReference type="HOGENOM" id="CLU_2297814_0_0_9"/>
<accession>U2JGZ0</accession>
<name>U2JGZ0_9STRE</name>
<organism evidence="1 2">
    <name type="scientific">Streptococcus sobrinus W1703</name>
    <dbReference type="NCBI Taxonomy" id="1227275"/>
    <lineage>
        <taxon>Bacteria</taxon>
        <taxon>Bacillati</taxon>
        <taxon>Bacillota</taxon>
        <taxon>Bacilli</taxon>
        <taxon>Lactobacillales</taxon>
        <taxon>Streptococcaceae</taxon>
        <taxon>Streptococcus</taxon>
    </lineage>
</organism>
<comment type="caution">
    <text evidence="1">The sequence shown here is derived from an EMBL/GenBank/DDBJ whole genome shotgun (WGS) entry which is preliminary data.</text>
</comment>
<reference evidence="1 2" key="1">
    <citation type="submission" date="2013-06" db="EMBL/GenBank/DDBJ databases">
        <authorList>
            <person name="Weinstock G."/>
            <person name="Sodergren E."/>
            <person name="Lobos E.A."/>
            <person name="Fulton L."/>
            <person name="Fulton R."/>
            <person name="Courtney L."/>
            <person name="Fronick C."/>
            <person name="O'Laughlin M."/>
            <person name="Godfrey J."/>
            <person name="Wilson R.M."/>
            <person name="Miner T."/>
            <person name="Farmer C."/>
            <person name="Delehaunty K."/>
            <person name="Cordes M."/>
            <person name="Minx P."/>
            <person name="Tomlinson C."/>
            <person name="Chen J."/>
            <person name="Wollam A."/>
            <person name="Pepin K.H."/>
            <person name="Bhonagiri V."/>
            <person name="Zhang X."/>
            <person name="Warren W."/>
            <person name="Mitreva M."/>
            <person name="Mardis E.R."/>
            <person name="Wilson R.K."/>
        </authorList>
    </citation>
    <scope>NUCLEOTIDE SEQUENCE [LARGE SCALE GENOMIC DNA]</scope>
    <source>
        <strain evidence="1 2">W1703</strain>
    </source>
</reference>
<feature type="non-terminal residue" evidence="1">
    <location>
        <position position="102"/>
    </location>
</feature>